<dbReference type="InterPro" id="IPR033749">
    <property type="entry name" value="Polyprenyl_synt_CS"/>
</dbReference>
<dbReference type="GO" id="GO:0046872">
    <property type="term" value="F:metal ion binding"/>
    <property type="evidence" value="ECO:0007669"/>
    <property type="project" value="UniProtKB-KW"/>
</dbReference>
<evidence type="ECO:0000256" key="6">
    <source>
        <dbReference type="RuleBase" id="RU004466"/>
    </source>
</evidence>
<dbReference type="PANTHER" id="PTHR12001:SF85">
    <property type="entry name" value="SHORT CHAIN ISOPRENYL DIPHOSPHATE SYNTHASE"/>
    <property type="match status" value="1"/>
</dbReference>
<dbReference type="RefSeq" id="WP_116173476.1">
    <property type="nucleotide sequence ID" value="NZ_CP144375.1"/>
</dbReference>
<dbReference type="AlphaFoldDB" id="A0A3E0I6N9"/>
<dbReference type="PROSITE" id="PS00444">
    <property type="entry name" value="POLYPRENYL_SYNTHASE_2"/>
    <property type="match status" value="1"/>
</dbReference>
<dbReference type="InterPro" id="IPR008949">
    <property type="entry name" value="Isoprenoid_synthase_dom_sf"/>
</dbReference>
<evidence type="ECO:0000313" key="7">
    <source>
        <dbReference type="EMBL" id="REH54414.1"/>
    </source>
</evidence>
<name>A0A3E0I6N9_9PSEU</name>
<dbReference type="Proteomes" id="UP000256269">
    <property type="component" value="Unassembled WGS sequence"/>
</dbReference>
<evidence type="ECO:0000256" key="4">
    <source>
        <dbReference type="ARBA" id="ARBA00022723"/>
    </source>
</evidence>
<comment type="cofactor">
    <cofactor evidence="1">
        <name>Mg(2+)</name>
        <dbReference type="ChEBI" id="CHEBI:18420"/>
    </cofactor>
</comment>
<dbReference type="PANTHER" id="PTHR12001">
    <property type="entry name" value="GERANYLGERANYL PYROPHOSPHATE SYNTHASE"/>
    <property type="match status" value="1"/>
</dbReference>
<dbReference type="SFLD" id="SFLDS00005">
    <property type="entry name" value="Isoprenoid_Synthase_Type_I"/>
    <property type="match status" value="1"/>
</dbReference>
<keyword evidence="4" id="KW-0479">Metal-binding</keyword>
<organism evidence="7 8">
    <name type="scientific">Kutzneria buriramensis</name>
    <dbReference type="NCBI Taxonomy" id="1045776"/>
    <lineage>
        <taxon>Bacteria</taxon>
        <taxon>Bacillati</taxon>
        <taxon>Actinomycetota</taxon>
        <taxon>Actinomycetes</taxon>
        <taxon>Pseudonocardiales</taxon>
        <taxon>Pseudonocardiaceae</taxon>
        <taxon>Kutzneria</taxon>
    </lineage>
</organism>
<sequence>MNQLSTLDRFQTDLDRIRRRVDQQLSALFERALVDGIGPSMFGLSELRGMALAGGKRIRPAFVHWAFVAGGGDPEDNCAIDAGSVLEMLHTFALVHDDVMDESATRRGMPTLQVTFAERHRALGMRGCPKRYGENMAILLGDFAFLLCTELATTLPRHALRTFYWSATQLMHGQYLDLETTASGEFNSEIAARTALLKTGSYTVEGPLLIGAALAPRGPEITPSLQVYGRAIGQAFQLRDDLLDVFGEEAETGKPVGGDIVHHKATRLLDIVRHRATGRDRELLTRLEANDIDLATVRSLLLRSGAVDELECKIEALVAQAVGALDEVPMAAHGRDSLVDAAHFACHRRW</sequence>
<evidence type="ECO:0000313" key="8">
    <source>
        <dbReference type="Proteomes" id="UP000256269"/>
    </source>
</evidence>
<dbReference type="Pfam" id="PF00348">
    <property type="entry name" value="polyprenyl_synt"/>
    <property type="match status" value="1"/>
</dbReference>
<dbReference type="InterPro" id="IPR000092">
    <property type="entry name" value="Polyprenyl_synt"/>
</dbReference>
<comment type="similarity">
    <text evidence="2 6">Belongs to the FPP/GGPP synthase family.</text>
</comment>
<comment type="caution">
    <text evidence="7">The sequence shown here is derived from an EMBL/GenBank/DDBJ whole genome shotgun (WGS) entry which is preliminary data.</text>
</comment>
<gene>
    <name evidence="7" type="ORF">BCF44_102646</name>
</gene>
<dbReference type="PROSITE" id="PS00723">
    <property type="entry name" value="POLYPRENYL_SYNTHASE_1"/>
    <property type="match status" value="1"/>
</dbReference>
<reference evidence="7 8" key="1">
    <citation type="submission" date="2018-08" db="EMBL/GenBank/DDBJ databases">
        <title>Genomic Encyclopedia of Archaeal and Bacterial Type Strains, Phase II (KMG-II): from individual species to whole genera.</title>
        <authorList>
            <person name="Goeker M."/>
        </authorList>
    </citation>
    <scope>NUCLEOTIDE SEQUENCE [LARGE SCALE GENOMIC DNA]</scope>
    <source>
        <strain evidence="7 8">DSM 45791</strain>
    </source>
</reference>
<dbReference type="GO" id="GO:0008299">
    <property type="term" value="P:isoprenoid biosynthetic process"/>
    <property type="evidence" value="ECO:0007669"/>
    <property type="project" value="InterPro"/>
</dbReference>
<evidence type="ECO:0000256" key="2">
    <source>
        <dbReference type="ARBA" id="ARBA00006706"/>
    </source>
</evidence>
<dbReference type="CDD" id="cd00685">
    <property type="entry name" value="Trans_IPPS_HT"/>
    <property type="match status" value="1"/>
</dbReference>
<keyword evidence="8" id="KW-1185">Reference proteome</keyword>
<keyword evidence="5" id="KW-0460">Magnesium</keyword>
<dbReference type="OrthoDB" id="4497239at2"/>
<evidence type="ECO:0000256" key="3">
    <source>
        <dbReference type="ARBA" id="ARBA00022679"/>
    </source>
</evidence>
<keyword evidence="3 6" id="KW-0808">Transferase</keyword>
<dbReference type="SUPFAM" id="SSF48576">
    <property type="entry name" value="Terpenoid synthases"/>
    <property type="match status" value="1"/>
</dbReference>
<dbReference type="Gene3D" id="1.10.600.10">
    <property type="entry name" value="Farnesyl Diphosphate Synthase"/>
    <property type="match status" value="1"/>
</dbReference>
<accession>A0A3E0I6N9</accession>
<proteinExistence type="inferred from homology"/>
<dbReference type="EMBL" id="QUNO01000002">
    <property type="protein sequence ID" value="REH54414.1"/>
    <property type="molecule type" value="Genomic_DNA"/>
</dbReference>
<protein>
    <submittedName>
        <fullName evidence="7">Geranylgeranyl diphosphate synthase type I</fullName>
    </submittedName>
</protein>
<evidence type="ECO:0000256" key="5">
    <source>
        <dbReference type="ARBA" id="ARBA00022842"/>
    </source>
</evidence>
<dbReference type="GO" id="GO:0004659">
    <property type="term" value="F:prenyltransferase activity"/>
    <property type="evidence" value="ECO:0007669"/>
    <property type="project" value="InterPro"/>
</dbReference>
<evidence type="ECO:0000256" key="1">
    <source>
        <dbReference type="ARBA" id="ARBA00001946"/>
    </source>
</evidence>